<evidence type="ECO:0000313" key="3">
    <source>
        <dbReference type="EMBL" id="MDM7859957.1"/>
    </source>
</evidence>
<evidence type="ECO:0000313" key="4">
    <source>
        <dbReference type="Proteomes" id="UP001234343"/>
    </source>
</evidence>
<evidence type="ECO:0000256" key="1">
    <source>
        <dbReference type="SAM" id="SignalP"/>
    </source>
</evidence>
<dbReference type="SUPFAM" id="SSF47473">
    <property type="entry name" value="EF-hand"/>
    <property type="match status" value="1"/>
</dbReference>
<feature type="signal peptide" evidence="1">
    <location>
        <begin position="1"/>
        <end position="28"/>
    </location>
</feature>
<dbReference type="InterPro" id="IPR011992">
    <property type="entry name" value="EF-hand-dom_pair"/>
</dbReference>
<dbReference type="Gene3D" id="1.10.238.10">
    <property type="entry name" value="EF-hand"/>
    <property type="match status" value="1"/>
</dbReference>
<feature type="domain" description="EF-hand" evidence="2">
    <location>
        <begin position="59"/>
        <end position="75"/>
    </location>
</feature>
<keyword evidence="4" id="KW-1185">Reference proteome</keyword>
<sequence length="88" mass="9387">MMTKTQKFTALAVTAAAVQMATMTPVHGQAELMALLDTDQDGFISLKEAVGDSLLLKNFGLIDTNEDGKISQEELLAASALDREDTQG</sequence>
<keyword evidence="1" id="KW-0732">Signal</keyword>
<name>A0ABT7SUU2_9ALTE</name>
<gene>
    <name evidence="3" type="ORF">QTP81_05035</name>
</gene>
<protein>
    <submittedName>
        <fullName evidence="3">Calcium-binding protein</fullName>
    </submittedName>
</protein>
<dbReference type="PROSITE" id="PS00018">
    <property type="entry name" value="EF_HAND_1"/>
    <property type="match status" value="1"/>
</dbReference>
<dbReference type="RefSeq" id="WP_289364153.1">
    <property type="nucleotide sequence ID" value="NZ_JAUCBP010000006.1"/>
</dbReference>
<reference evidence="3 4" key="1">
    <citation type="submission" date="2023-06" db="EMBL/GenBank/DDBJ databases">
        <title>Alteromonas sp. ASW11-36 isolated from intertidal sand.</title>
        <authorList>
            <person name="Li Y."/>
        </authorList>
    </citation>
    <scope>NUCLEOTIDE SEQUENCE [LARGE SCALE GENOMIC DNA]</scope>
    <source>
        <strain evidence="3 4">ASW11-36</strain>
    </source>
</reference>
<feature type="chain" id="PRO_5047099237" evidence="1">
    <location>
        <begin position="29"/>
        <end position="88"/>
    </location>
</feature>
<dbReference type="EMBL" id="JAUCBP010000006">
    <property type="protein sequence ID" value="MDM7859957.1"/>
    <property type="molecule type" value="Genomic_DNA"/>
</dbReference>
<dbReference type="InterPro" id="IPR002048">
    <property type="entry name" value="EF_hand_dom"/>
</dbReference>
<dbReference type="Proteomes" id="UP001234343">
    <property type="component" value="Unassembled WGS sequence"/>
</dbReference>
<evidence type="ECO:0000259" key="2">
    <source>
        <dbReference type="Pfam" id="PF13202"/>
    </source>
</evidence>
<accession>A0ABT7SUU2</accession>
<organism evidence="3 4">
    <name type="scientific">Alteromonas arenosi</name>
    <dbReference type="NCBI Taxonomy" id="3055817"/>
    <lineage>
        <taxon>Bacteria</taxon>
        <taxon>Pseudomonadati</taxon>
        <taxon>Pseudomonadota</taxon>
        <taxon>Gammaproteobacteria</taxon>
        <taxon>Alteromonadales</taxon>
        <taxon>Alteromonadaceae</taxon>
        <taxon>Alteromonas/Salinimonas group</taxon>
        <taxon>Alteromonas</taxon>
    </lineage>
</organism>
<feature type="domain" description="EF-hand" evidence="2">
    <location>
        <begin position="34"/>
        <end position="48"/>
    </location>
</feature>
<dbReference type="Pfam" id="PF13202">
    <property type="entry name" value="EF-hand_5"/>
    <property type="match status" value="2"/>
</dbReference>
<proteinExistence type="predicted"/>
<dbReference type="InterPro" id="IPR018247">
    <property type="entry name" value="EF_Hand_1_Ca_BS"/>
</dbReference>
<comment type="caution">
    <text evidence="3">The sequence shown here is derived from an EMBL/GenBank/DDBJ whole genome shotgun (WGS) entry which is preliminary data.</text>
</comment>